<accession>A0ACB9QBE6</accession>
<evidence type="ECO:0000313" key="2">
    <source>
        <dbReference type="Proteomes" id="UP001057402"/>
    </source>
</evidence>
<dbReference type="EMBL" id="CM042885">
    <property type="protein sequence ID" value="KAI4363749.1"/>
    <property type="molecule type" value="Genomic_DNA"/>
</dbReference>
<proteinExistence type="predicted"/>
<dbReference type="Proteomes" id="UP001057402">
    <property type="component" value="Chromosome 6"/>
</dbReference>
<gene>
    <name evidence="1" type="ORF">MLD38_019925</name>
</gene>
<name>A0ACB9QBE6_9MYRT</name>
<sequence length="1021" mass="112680">MASPVESSVLLPLLLLCLFLHRGPLVASVISAGPNRPNCHPGEMSSLLELRDSFILASVSDNPLDYPKTRSWKIDGNKSHTDCCLWDGVECDRQGHVTVLDLSNSLLYGSMNSTSSLFRLTHLERLSLAYNNFNYSRIPSGFSLLERLTHLNLSGSSFAGRVPLDIILLTRLVSLDLSENLDADLAGLLVLDNHGLGRLLRNLTNLEELNLGYVGISSSVPIALANLSSLRRLSLNNCGFYGAFPQPVFLLPNLLYLNMIENENLSGQLPEFNKSSPLKSFLMGVTDFSGKIPVSIGNLTSLNQLDLSAGSFSGSIPSSLGQLGKLNYLDIGENDFGSLPLSSLSWIWKMTMLSKLYLGKMNLQGGISPSIGNLTGLVELSLAFNQLTGTVPPQISNLTRLELLSFRVNNLSGPILPCLMNMTDLAILSLASNRFSGEIPPSISQLQNLQFIGLKRNVFTGSVELDEFIQLKSLHILLLSFNQLSVRANITTPVRNAPQLDILGLSSCNLGEFPGFLRHQENLDWIDLSDNKIYGDVPEWIWNLSSHRLEYMNLSHNFLTGQESDLPLLPHLNLLTLDLSHNKFKRPIPAPPKSILFYLISENELEGEILSHFCELGDLVLLDLSFNNMSGAIPGCLGNASRHLAILNLQSNGFHGTIPEFLANRNELLMIDLSHNQLGGKLPRSLARCNKLVFIDLGGNRIDDTFPYWLGSLPELHVLILHSNKFHGKIDHPLSEPVFQKLQIIDLSDNGFSGTLPEEYFRSWTAMRTINSSRNQFAYLQLPLVPGKYLAYTSYGDYDYTMTVIYKGLKQYYPKIPVVLVMIDFSSNLFQGTIPDLVGELKGLQGLNFSNNFLTGSIPSSLGNLTVLESLDLSNNNLTGMIPQSLADITTLSIFSVSYNDLKGPIPRGKQFDTFPINSYEGNPGLCGENMPKQCGYTGGSQPRQLPTSHKGNDNSRSITDDIPWIVVAMGYTGGLVVGVVLGDLFASRRRAWFEPTVRRRTKPARRGGYAVRPRQVPLRG</sequence>
<organism evidence="1 2">
    <name type="scientific">Melastoma candidum</name>
    <dbReference type="NCBI Taxonomy" id="119954"/>
    <lineage>
        <taxon>Eukaryota</taxon>
        <taxon>Viridiplantae</taxon>
        <taxon>Streptophyta</taxon>
        <taxon>Embryophyta</taxon>
        <taxon>Tracheophyta</taxon>
        <taxon>Spermatophyta</taxon>
        <taxon>Magnoliopsida</taxon>
        <taxon>eudicotyledons</taxon>
        <taxon>Gunneridae</taxon>
        <taxon>Pentapetalae</taxon>
        <taxon>rosids</taxon>
        <taxon>malvids</taxon>
        <taxon>Myrtales</taxon>
        <taxon>Melastomataceae</taxon>
        <taxon>Melastomatoideae</taxon>
        <taxon>Melastomateae</taxon>
        <taxon>Melastoma</taxon>
    </lineage>
</organism>
<reference evidence="2" key="1">
    <citation type="journal article" date="2023" name="Front. Plant Sci.">
        <title>Chromosomal-level genome assembly of Melastoma candidum provides insights into trichome evolution.</title>
        <authorList>
            <person name="Zhong Y."/>
            <person name="Wu W."/>
            <person name="Sun C."/>
            <person name="Zou P."/>
            <person name="Liu Y."/>
            <person name="Dai S."/>
            <person name="Zhou R."/>
        </authorList>
    </citation>
    <scope>NUCLEOTIDE SEQUENCE [LARGE SCALE GENOMIC DNA]</scope>
</reference>
<protein>
    <submittedName>
        <fullName evidence="1">Uncharacterized protein</fullName>
    </submittedName>
</protein>
<comment type="caution">
    <text evidence="1">The sequence shown here is derived from an EMBL/GenBank/DDBJ whole genome shotgun (WGS) entry which is preliminary data.</text>
</comment>
<keyword evidence="2" id="KW-1185">Reference proteome</keyword>
<evidence type="ECO:0000313" key="1">
    <source>
        <dbReference type="EMBL" id="KAI4363749.1"/>
    </source>
</evidence>